<dbReference type="Gene3D" id="2.130.10.10">
    <property type="entry name" value="YVTN repeat-like/Quinoprotein amine dehydrogenase"/>
    <property type="match status" value="1"/>
</dbReference>
<dbReference type="InterPro" id="IPR011047">
    <property type="entry name" value="Quinoprotein_ADH-like_sf"/>
</dbReference>
<protein>
    <recommendedName>
        <fullName evidence="2">Pyrrolo-quinoline quinone repeat domain-containing protein</fullName>
    </recommendedName>
</protein>
<evidence type="ECO:0000313" key="3">
    <source>
        <dbReference type="EMBL" id="QCS43842.1"/>
    </source>
</evidence>
<feature type="region of interest" description="Disordered" evidence="1">
    <location>
        <begin position="32"/>
        <end position="55"/>
    </location>
</feature>
<gene>
    <name evidence="3" type="ORF">FEJ81_16335</name>
</gene>
<dbReference type="AlphaFoldDB" id="A0A4P8WL54"/>
<dbReference type="SUPFAM" id="SSF50998">
    <property type="entry name" value="Quinoprotein alcohol dehydrogenase-like"/>
    <property type="match status" value="1"/>
</dbReference>
<evidence type="ECO:0000313" key="4">
    <source>
        <dbReference type="Proteomes" id="UP000302218"/>
    </source>
</evidence>
<dbReference type="SMART" id="SM00564">
    <property type="entry name" value="PQQ"/>
    <property type="match status" value="2"/>
</dbReference>
<dbReference type="InterPro" id="IPR015943">
    <property type="entry name" value="WD40/YVTN_repeat-like_dom_sf"/>
</dbReference>
<evidence type="ECO:0000259" key="2">
    <source>
        <dbReference type="Pfam" id="PF13360"/>
    </source>
</evidence>
<organism evidence="3 4">
    <name type="scientific">Natrinema versiforme</name>
    <dbReference type="NCBI Taxonomy" id="88724"/>
    <lineage>
        <taxon>Archaea</taxon>
        <taxon>Methanobacteriati</taxon>
        <taxon>Methanobacteriota</taxon>
        <taxon>Stenosarchaea group</taxon>
        <taxon>Halobacteria</taxon>
        <taxon>Halobacteriales</taxon>
        <taxon>Natrialbaceae</taxon>
        <taxon>Natrinema</taxon>
    </lineage>
</organism>
<dbReference type="Pfam" id="PF13360">
    <property type="entry name" value="PQQ_2"/>
    <property type="match status" value="1"/>
</dbReference>
<dbReference type="InterPro" id="IPR006311">
    <property type="entry name" value="TAT_signal"/>
</dbReference>
<dbReference type="InterPro" id="IPR018391">
    <property type="entry name" value="PQQ_b-propeller_rpt"/>
</dbReference>
<dbReference type="PROSITE" id="PS51318">
    <property type="entry name" value="TAT"/>
    <property type="match status" value="1"/>
</dbReference>
<dbReference type="InterPro" id="IPR002372">
    <property type="entry name" value="PQQ_rpt_dom"/>
</dbReference>
<dbReference type="KEGG" id="nvr:FEJ81_16335"/>
<dbReference type="OrthoDB" id="145878at2157"/>
<feature type="domain" description="Pyrrolo-quinoline quinone repeat" evidence="2">
    <location>
        <begin position="200"/>
        <end position="280"/>
    </location>
</feature>
<evidence type="ECO:0000256" key="1">
    <source>
        <dbReference type="SAM" id="MobiDB-lite"/>
    </source>
</evidence>
<dbReference type="GeneID" id="40266874"/>
<dbReference type="Proteomes" id="UP000302218">
    <property type="component" value="Chromosome"/>
</dbReference>
<dbReference type="RefSeq" id="WP_138246293.1">
    <property type="nucleotide sequence ID" value="NZ_CP040330.1"/>
</dbReference>
<accession>A0A4P8WL54</accession>
<reference evidence="4" key="1">
    <citation type="submission" date="2019-05" db="EMBL/GenBank/DDBJ databases">
        <title>Genome sequence and methylation pattern of the halophilic Archaeon Natrinema versiforme BOL5-4.</title>
        <authorList>
            <person name="DasSarma P."/>
            <person name="Anton B.P."/>
            <person name="DasSarma S.L."/>
            <person name="Martinez F.L."/>
            <person name="Guzman D."/>
            <person name="Roberts R.J."/>
            <person name="DasSarma S."/>
        </authorList>
    </citation>
    <scope>NUCLEOTIDE SEQUENCE [LARGE SCALE GENOMIC DNA]</scope>
    <source>
        <strain evidence="4">BOL5-4</strain>
    </source>
</reference>
<proteinExistence type="predicted"/>
<name>A0A4P8WL54_9EURY</name>
<dbReference type="EMBL" id="CP040330">
    <property type="protein sequence ID" value="QCS43842.1"/>
    <property type="molecule type" value="Genomic_DNA"/>
</dbReference>
<sequence length="293" mass="30609">MVDQSTVTRRRFLTTGTVAAVGGIAGCSGVLDSDAESEPPGDTETAAGSDYSGPLQVSGIERVDDGGGRTVRVAVTIENTGSEARQADLVVTLSHTEADGSIDRDRSVLLAAGLEREVILSFRPQFFGEDGIDRPEDGEFRFDGTFRNDEVREAYPGLVTPSERAAIDGGSAWPGIAYDPGATAYNPGTEAPRSEPTAAWTESAVEYAFSESGPVVADGTVVAGRSVRALSASDGGEQWVHEGPARTSPLAVGDGVVAFGTPEDVRALEAESGEVQWNVPSDGDIWHGAPCHR</sequence>